<accession>A0A0G0QK19</accession>
<dbReference type="InterPro" id="IPR001261">
    <property type="entry name" value="ArgE/DapE_CS"/>
</dbReference>
<dbReference type="Gene3D" id="3.30.70.360">
    <property type="match status" value="1"/>
</dbReference>
<dbReference type="InterPro" id="IPR002933">
    <property type="entry name" value="Peptidase_M20"/>
</dbReference>
<dbReference type="PROSITE" id="PS00758">
    <property type="entry name" value="ARGE_DAPE_CPG2_1"/>
    <property type="match status" value="1"/>
</dbReference>
<evidence type="ECO:0000256" key="2">
    <source>
        <dbReference type="ARBA" id="ARBA00006247"/>
    </source>
</evidence>
<evidence type="ECO:0000256" key="3">
    <source>
        <dbReference type="ARBA" id="ARBA00022723"/>
    </source>
</evidence>
<dbReference type="EMBL" id="LBXZ01000005">
    <property type="protein sequence ID" value="KKR40704.1"/>
    <property type="molecule type" value="Genomic_DNA"/>
</dbReference>
<comment type="cofactor">
    <cofactor evidence="1">
        <name>Zn(2+)</name>
        <dbReference type="ChEBI" id="CHEBI:29105"/>
    </cofactor>
</comment>
<dbReference type="InterPro" id="IPR036264">
    <property type="entry name" value="Bact_exopeptidase_dim_dom"/>
</dbReference>
<evidence type="ECO:0000256" key="1">
    <source>
        <dbReference type="ARBA" id="ARBA00001947"/>
    </source>
</evidence>
<dbReference type="PANTHER" id="PTHR43808">
    <property type="entry name" value="ACETYLORNITHINE DEACETYLASE"/>
    <property type="match status" value="1"/>
</dbReference>
<dbReference type="Pfam" id="PF07687">
    <property type="entry name" value="M20_dimer"/>
    <property type="match status" value="1"/>
</dbReference>
<keyword evidence="3" id="KW-0479">Metal-binding</keyword>
<dbReference type="SUPFAM" id="SSF53187">
    <property type="entry name" value="Zn-dependent exopeptidases"/>
    <property type="match status" value="1"/>
</dbReference>
<evidence type="ECO:0000259" key="6">
    <source>
        <dbReference type="Pfam" id="PF07687"/>
    </source>
</evidence>
<protein>
    <recommendedName>
        <fullName evidence="6">Peptidase M20 dimerisation domain-containing protein</fullName>
    </recommendedName>
</protein>
<dbReference type="GO" id="GO:0046872">
    <property type="term" value="F:metal ion binding"/>
    <property type="evidence" value="ECO:0007669"/>
    <property type="project" value="UniProtKB-KW"/>
</dbReference>
<keyword evidence="4" id="KW-0378">Hydrolase</keyword>
<dbReference type="Gene3D" id="3.40.630.10">
    <property type="entry name" value="Zn peptidases"/>
    <property type="match status" value="2"/>
</dbReference>
<dbReference type="Pfam" id="PF01546">
    <property type="entry name" value="Peptidase_M20"/>
    <property type="match status" value="1"/>
</dbReference>
<dbReference type="PANTHER" id="PTHR43808:SF8">
    <property type="entry name" value="PEPTIDASE M20 DIMERISATION DOMAIN-CONTAINING PROTEIN"/>
    <property type="match status" value="1"/>
</dbReference>
<evidence type="ECO:0000313" key="8">
    <source>
        <dbReference type="Proteomes" id="UP000034072"/>
    </source>
</evidence>
<evidence type="ECO:0000313" key="7">
    <source>
        <dbReference type="EMBL" id="KKR40704.1"/>
    </source>
</evidence>
<comment type="similarity">
    <text evidence="2">Belongs to the peptidase M20A family.</text>
</comment>
<dbReference type="Proteomes" id="UP000034072">
    <property type="component" value="Unassembled WGS sequence"/>
</dbReference>
<keyword evidence="5" id="KW-0862">Zinc</keyword>
<evidence type="ECO:0000256" key="4">
    <source>
        <dbReference type="ARBA" id="ARBA00022801"/>
    </source>
</evidence>
<feature type="domain" description="Peptidase M20 dimerisation" evidence="6">
    <location>
        <begin position="160"/>
        <end position="269"/>
    </location>
</feature>
<dbReference type="SUPFAM" id="SSF55031">
    <property type="entry name" value="Bacterial exopeptidase dimerisation domain"/>
    <property type="match status" value="1"/>
</dbReference>
<organism evidence="7 8">
    <name type="scientific">Candidatus Yanofskybacteria bacterium GW2011_GWE2_40_11</name>
    <dbReference type="NCBI Taxonomy" id="1619033"/>
    <lineage>
        <taxon>Bacteria</taxon>
        <taxon>Candidatus Yanofskyibacteriota</taxon>
    </lineage>
</organism>
<sequence length="374" mass="42158">MKSLDILKQLVEIPSYLGPATNEVKIADFIFKYLSTIPNLTIKKQKVTENRYNIFASFPGKTKLLIAGHMDTVEPKDKSKLTPIIKDGRLYGLGALDTKGGIAALLSSIAKAKDIQNVALLFYCDEEYDFMGMRKFINTNPKLKPSMAIVIEPSQLKIWNGHRGLIEVFISIKGKSGHAASPEHIKGAGWEMHSFLTHLRKELARYAHPQLGKTSLNIAYARTGMFKNKMGDEVVLGKQGNNIADYSEIILDIRTTSSRLRASTIEKLARLYFRKTRNKIFDFRIRHDLGSLYTDRKYLNKIERALKTKEKIGYLDPSDLGYGDGQMINEKWKCPVIYLGPKGAGMHAPDEYVDIASIDKLANMFSTMLCDHGF</sequence>
<dbReference type="AlphaFoldDB" id="A0A0G0QK19"/>
<dbReference type="InterPro" id="IPR050072">
    <property type="entry name" value="Peptidase_M20A"/>
</dbReference>
<comment type="caution">
    <text evidence="7">The sequence shown here is derived from an EMBL/GenBank/DDBJ whole genome shotgun (WGS) entry which is preliminary data.</text>
</comment>
<gene>
    <name evidence="7" type="ORF">UT75_C0005G0012</name>
</gene>
<dbReference type="InterPro" id="IPR011650">
    <property type="entry name" value="Peptidase_M20_dimer"/>
</dbReference>
<dbReference type="GO" id="GO:0016787">
    <property type="term" value="F:hydrolase activity"/>
    <property type="evidence" value="ECO:0007669"/>
    <property type="project" value="UniProtKB-KW"/>
</dbReference>
<evidence type="ECO:0000256" key="5">
    <source>
        <dbReference type="ARBA" id="ARBA00022833"/>
    </source>
</evidence>
<proteinExistence type="inferred from homology"/>
<reference evidence="7 8" key="1">
    <citation type="journal article" date="2015" name="Nature">
        <title>rRNA introns, odd ribosomes, and small enigmatic genomes across a large radiation of phyla.</title>
        <authorList>
            <person name="Brown C.T."/>
            <person name="Hug L.A."/>
            <person name="Thomas B.C."/>
            <person name="Sharon I."/>
            <person name="Castelle C.J."/>
            <person name="Singh A."/>
            <person name="Wilkins M.J."/>
            <person name="Williams K.H."/>
            <person name="Banfield J.F."/>
        </authorList>
    </citation>
    <scope>NUCLEOTIDE SEQUENCE [LARGE SCALE GENOMIC DNA]</scope>
</reference>
<name>A0A0G0QK19_9BACT</name>